<name>A0A0F9QY00_9ZZZZ</name>
<accession>A0A0F9QY00</accession>
<protein>
    <submittedName>
        <fullName evidence="1">Uncharacterized protein</fullName>
    </submittedName>
</protein>
<comment type="caution">
    <text evidence="1">The sequence shown here is derived from an EMBL/GenBank/DDBJ whole genome shotgun (WGS) entry which is preliminary data.</text>
</comment>
<dbReference type="AlphaFoldDB" id="A0A0F9QY00"/>
<organism evidence="1">
    <name type="scientific">marine sediment metagenome</name>
    <dbReference type="NCBI Taxonomy" id="412755"/>
    <lineage>
        <taxon>unclassified sequences</taxon>
        <taxon>metagenomes</taxon>
        <taxon>ecological metagenomes</taxon>
    </lineage>
</organism>
<dbReference type="EMBL" id="LAZR01001178">
    <property type="protein sequence ID" value="KKN49210.1"/>
    <property type="molecule type" value="Genomic_DNA"/>
</dbReference>
<gene>
    <name evidence="1" type="ORF">LCGC14_0645070</name>
</gene>
<proteinExistence type="predicted"/>
<reference evidence="1" key="1">
    <citation type="journal article" date="2015" name="Nature">
        <title>Complex archaea that bridge the gap between prokaryotes and eukaryotes.</title>
        <authorList>
            <person name="Spang A."/>
            <person name="Saw J.H."/>
            <person name="Jorgensen S.L."/>
            <person name="Zaremba-Niedzwiedzka K."/>
            <person name="Martijn J."/>
            <person name="Lind A.E."/>
            <person name="van Eijk R."/>
            <person name="Schleper C."/>
            <person name="Guy L."/>
            <person name="Ettema T.J."/>
        </authorList>
    </citation>
    <scope>NUCLEOTIDE SEQUENCE</scope>
</reference>
<sequence length="183" mass="20026">MTRSFLDIDLPDTPDSRLVTGINRLYSLARVGMAASDTSISVDLQKAGYTELFGTMGCIAEGMFDDMEKLEKAAGVEQFYTDPDQKIASRLAHWKALRVSISKIEGDDDAGEFASLEDEIEAVGEEIANGCPSSHSDAAAMLEWAEIDSAGGIQCEQYTRARKTVADYLRKRAEYVAAKPRES</sequence>
<evidence type="ECO:0000313" key="1">
    <source>
        <dbReference type="EMBL" id="KKN49210.1"/>
    </source>
</evidence>